<accession>A0A6M3IVA6</accession>
<sequence length="1109" mass="120957">MNFDLNTALAVREREDGLLEKDTFNLSMARSVAEIRAAMPGEIPYSPPAIKERANVELAYREAGLPVPAGLKLEWDLTSPQAQAATGVVATTVLTGGLNLAVQGIRGVADKESKGNLFDKAFKGIVYPEATARLYQKLPGTKDLPPWAKLTADIADDIISYGVVSITKGALKETLLAKDIYRKLDVPATAYAKDKMKGFLPAGQLTEKQAFEGYKQEYRNVALKKFTAIEAELVASEEAIGAGQGGGPSQLQEYARKRSLLGLIIDDLKHTNNKGQLQLPKVGQSIGFKNPKGEISEGIIRKVTGEIAEIELLNQPGRIIVATLSQLSLPQAPETPVLPPKEVQISPKAEVLPTGEGKVVYRGTVGIGEIENIQSGKAKYIEGETGGMWTEDIKSAENYGKGMSLAQGSSTLKPTGAGNYILEGIKDSKGIITPTKATNIKTGEVIQLSTPAEGKAVEPPVIEQGPIIKNLNISEESKTNVQSLAEEVMPELEKVKGKTLSHDEVVEAAVSSDILTRVIDRQQSKEVEAALLRTRQHLASMAEQKGVSEDFIKTLKIVKSFGTDAARKLSSLRIGAGASEFNIKTKLINKLTELGVDTDKIIRAAQGIDFNNQDQVMGFYRQFVKPKFSEILNEYRYINLLSSPRTHIVNTFSNLLQVSGLAPATKLASGTIDVIHGMLKPGLQRTHYLSEVPAYLKGALNSIGEAGSKALDALKGKSFVERPDVTHIPTGSKLLKPFRYIPQALEASDVFFRTIAYQGELESQLSKGINREEAEKLAKDKASYWVFRKALDPQNITGQGKLLSAIDGMTTLIYKSRKIPIIGKAISWFLPFVQTPMNIAKQMIEFSPLGGTTIPGAKDKTEQAGKMLIGSLITAMAGYLIAQNDSTWEMPTSKKEKELFIASGKIPYAIKLGGTWYSYSRLGPIAFPIALAAATKYHFSQSPNSVTDTNLQKFTKVISGLGNFFAQQSYVQGIGDLMEVVKNSPGATAKFISNIPSQIIPLSSLQRWVNNIIDPVFRKSDKDISIESILDNSRKNIAGMTKGMEAYQTPDEEDSKRSMPIINAFSPIPMSQAKDDSEYKDYIEQRKESLIDKKESGDEPKTKKRGRVR</sequence>
<protein>
    <submittedName>
        <fullName evidence="2">Putative structural protein</fullName>
    </submittedName>
</protein>
<dbReference type="EMBL" id="MT141448">
    <property type="protein sequence ID" value="QJA61659.1"/>
    <property type="molecule type" value="Genomic_DNA"/>
</dbReference>
<proteinExistence type="predicted"/>
<evidence type="ECO:0000256" key="1">
    <source>
        <dbReference type="SAM" id="MobiDB-lite"/>
    </source>
</evidence>
<feature type="compositionally biased region" description="Basic and acidic residues" evidence="1">
    <location>
        <begin position="1073"/>
        <end position="1101"/>
    </location>
</feature>
<evidence type="ECO:0000313" key="2">
    <source>
        <dbReference type="EMBL" id="QJA61659.1"/>
    </source>
</evidence>
<gene>
    <name evidence="2" type="ORF">MM415B00904_0027</name>
</gene>
<dbReference type="AlphaFoldDB" id="A0A6M3IVA6"/>
<organism evidence="2">
    <name type="scientific">viral metagenome</name>
    <dbReference type="NCBI Taxonomy" id="1070528"/>
    <lineage>
        <taxon>unclassified sequences</taxon>
        <taxon>metagenomes</taxon>
        <taxon>organismal metagenomes</taxon>
    </lineage>
</organism>
<name>A0A6M3IVA6_9ZZZZ</name>
<reference evidence="2" key="1">
    <citation type="submission" date="2020-03" db="EMBL/GenBank/DDBJ databases">
        <title>The deep terrestrial virosphere.</title>
        <authorList>
            <person name="Holmfeldt K."/>
            <person name="Nilsson E."/>
            <person name="Simone D."/>
            <person name="Lopez-Fernandez M."/>
            <person name="Wu X."/>
            <person name="de Brujin I."/>
            <person name="Lundin D."/>
            <person name="Andersson A."/>
            <person name="Bertilsson S."/>
            <person name="Dopson M."/>
        </authorList>
    </citation>
    <scope>NUCLEOTIDE SEQUENCE</scope>
    <source>
        <strain evidence="2">MM415B00904</strain>
    </source>
</reference>
<feature type="region of interest" description="Disordered" evidence="1">
    <location>
        <begin position="1048"/>
        <end position="1109"/>
    </location>
</feature>